<evidence type="ECO:0000259" key="15">
    <source>
        <dbReference type="PROSITE" id="PS50109"/>
    </source>
</evidence>
<keyword evidence="10" id="KW-0535">Nitrogen fixation</keyword>
<dbReference type="OrthoDB" id="9789238at2"/>
<dbReference type="GO" id="GO:0005524">
    <property type="term" value="F:ATP binding"/>
    <property type="evidence" value="ECO:0007669"/>
    <property type="project" value="UniProtKB-KW"/>
</dbReference>
<dbReference type="Gene3D" id="3.30.565.10">
    <property type="entry name" value="Histidine kinase-like ATPase, C-terminal domain"/>
    <property type="match status" value="1"/>
</dbReference>
<evidence type="ECO:0000256" key="7">
    <source>
        <dbReference type="ARBA" id="ARBA00022801"/>
    </source>
</evidence>
<dbReference type="KEGG" id="sva:SVA_3622"/>
<protein>
    <recommendedName>
        <fullName evidence="12">Sensory histidine kinase/phosphatase NtrB</fullName>
        <ecNumber evidence="2">2.7.13.3</ecNumber>
    </recommendedName>
    <alternativeName>
        <fullName evidence="13">Nitrogen regulation protein NR(II)</fullName>
    </alternativeName>
    <alternativeName>
        <fullName evidence="14">Nitrogen regulator II</fullName>
    </alternativeName>
</protein>
<dbReference type="PANTHER" id="PTHR43065">
    <property type="entry name" value="SENSOR HISTIDINE KINASE"/>
    <property type="match status" value="1"/>
</dbReference>
<dbReference type="InterPro" id="IPR003661">
    <property type="entry name" value="HisK_dim/P_dom"/>
</dbReference>
<dbReference type="Pfam" id="PF00512">
    <property type="entry name" value="HisKA"/>
    <property type="match status" value="1"/>
</dbReference>
<comment type="catalytic activity">
    <reaction evidence="1">
        <text>ATP + protein L-histidine = ADP + protein N-phospho-L-histidine.</text>
        <dbReference type="EC" id="2.7.13.3"/>
    </reaction>
</comment>
<evidence type="ECO:0000256" key="5">
    <source>
        <dbReference type="ARBA" id="ARBA00022741"/>
    </source>
</evidence>
<evidence type="ECO:0000256" key="2">
    <source>
        <dbReference type="ARBA" id="ARBA00012438"/>
    </source>
</evidence>
<evidence type="ECO:0000256" key="4">
    <source>
        <dbReference type="ARBA" id="ARBA00022679"/>
    </source>
</evidence>
<evidence type="ECO:0000256" key="3">
    <source>
        <dbReference type="ARBA" id="ARBA00022553"/>
    </source>
</evidence>
<evidence type="ECO:0000256" key="14">
    <source>
        <dbReference type="ARBA" id="ARBA00043094"/>
    </source>
</evidence>
<dbReference type="Gene3D" id="1.10.287.130">
    <property type="match status" value="1"/>
</dbReference>
<dbReference type="Pfam" id="PF00989">
    <property type="entry name" value="PAS"/>
    <property type="match status" value="1"/>
</dbReference>
<keyword evidence="17" id="KW-1185">Reference proteome</keyword>
<dbReference type="Gene3D" id="3.30.450.20">
    <property type="entry name" value="PAS domain"/>
    <property type="match status" value="1"/>
</dbReference>
<keyword evidence="6 16" id="KW-0418">Kinase</keyword>
<dbReference type="InterPro" id="IPR005467">
    <property type="entry name" value="His_kinase_dom"/>
</dbReference>
<dbReference type="SUPFAM" id="SSF47384">
    <property type="entry name" value="Homodimeric domain of signal transducing histidine kinase"/>
    <property type="match status" value="1"/>
</dbReference>
<dbReference type="NCBIfam" id="NF008293">
    <property type="entry name" value="PRK11073.1"/>
    <property type="match status" value="1"/>
</dbReference>
<dbReference type="RefSeq" id="WP_096462484.1">
    <property type="nucleotide sequence ID" value="NZ_AP014936.1"/>
</dbReference>
<keyword evidence="8" id="KW-0067">ATP-binding</keyword>
<dbReference type="Proteomes" id="UP000218899">
    <property type="component" value="Chromosome"/>
</dbReference>
<accession>A0A1C7AFM4</accession>
<proteinExistence type="predicted"/>
<dbReference type="GO" id="GO:0000155">
    <property type="term" value="F:phosphorelay sensor kinase activity"/>
    <property type="evidence" value="ECO:0007669"/>
    <property type="project" value="InterPro"/>
</dbReference>
<dbReference type="CDD" id="cd00130">
    <property type="entry name" value="PAS"/>
    <property type="match status" value="1"/>
</dbReference>
<dbReference type="GO" id="GO:0016787">
    <property type="term" value="F:hydrolase activity"/>
    <property type="evidence" value="ECO:0007669"/>
    <property type="project" value="UniProtKB-KW"/>
</dbReference>
<dbReference type="SUPFAM" id="SSF55874">
    <property type="entry name" value="ATPase domain of HSP90 chaperone/DNA topoisomerase II/histidine kinase"/>
    <property type="match status" value="1"/>
</dbReference>
<keyword evidence="3" id="KW-0597">Phosphoprotein</keyword>
<dbReference type="InterPro" id="IPR035965">
    <property type="entry name" value="PAS-like_dom_sf"/>
</dbReference>
<keyword evidence="7" id="KW-0378">Hydrolase</keyword>
<reference evidence="16 17" key="1">
    <citation type="submission" date="2015-08" db="EMBL/GenBank/DDBJ databases">
        <title>Complete genome sequence of Sulfurifustis variabilis.</title>
        <authorList>
            <person name="Miura A."/>
            <person name="Kojima H."/>
            <person name="Fukui M."/>
        </authorList>
    </citation>
    <scope>NUCLEOTIDE SEQUENCE [LARGE SCALE GENOMIC DNA]</scope>
    <source>
        <strain evidence="17">skN76</strain>
    </source>
</reference>
<dbReference type="Pfam" id="PF02518">
    <property type="entry name" value="HATPase_c"/>
    <property type="match status" value="1"/>
</dbReference>
<keyword evidence="9" id="KW-0902">Two-component regulatory system</keyword>
<evidence type="ECO:0000256" key="11">
    <source>
        <dbReference type="ARBA" id="ARBA00037696"/>
    </source>
</evidence>
<evidence type="ECO:0000313" key="16">
    <source>
        <dbReference type="EMBL" id="BAU50158.1"/>
    </source>
</evidence>
<dbReference type="PANTHER" id="PTHR43065:SF16">
    <property type="entry name" value="SENSORY HISTIDINE KINASE_PHOSPHATASE NTRB"/>
    <property type="match status" value="1"/>
</dbReference>
<dbReference type="SUPFAM" id="SSF55785">
    <property type="entry name" value="PYP-like sensor domain (PAS domain)"/>
    <property type="match status" value="1"/>
</dbReference>
<dbReference type="InterPro" id="IPR000014">
    <property type="entry name" value="PAS"/>
</dbReference>
<evidence type="ECO:0000256" key="10">
    <source>
        <dbReference type="ARBA" id="ARBA00023231"/>
    </source>
</evidence>
<evidence type="ECO:0000256" key="6">
    <source>
        <dbReference type="ARBA" id="ARBA00022777"/>
    </source>
</evidence>
<dbReference type="PROSITE" id="PS50109">
    <property type="entry name" value="HIS_KIN"/>
    <property type="match status" value="1"/>
</dbReference>
<dbReference type="InterPro" id="IPR004358">
    <property type="entry name" value="Sig_transdc_His_kin-like_C"/>
</dbReference>
<dbReference type="EC" id="2.7.13.3" evidence="2"/>
<name>A0A1C7AFM4_9GAMM</name>
<dbReference type="InterPro" id="IPR036097">
    <property type="entry name" value="HisK_dim/P_sf"/>
</dbReference>
<evidence type="ECO:0000256" key="9">
    <source>
        <dbReference type="ARBA" id="ARBA00023012"/>
    </source>
</evidence>
<dbReference type="CDD" id="cd00082">
    <property type="entry name" value="HisKA"/>
    <property type="match status" value="1"/>
</dbReference>
<dbReference type="InterPro" id="IPR013767">
    <property type="entry name" value="PAS_fold"/>
</dbReference>
<dbReference type="GO" id="GO:0006355">
    <property type="term" value="P:regulation of DNA-templated transcription"/>
    <property type="evidence" value="ECO:0007669"/>
    <property type="project" value="InterPro"/>
</dbReference>
<keyword evidence="5" id="KW-0547">Nucleotide-binding</keyword>
<evidence type="ECO:0000256" key="8">
    <source>
        <dbReference type="ARBA" id="ARBA00022840"/>
    </source>
</evidence>
<evidence type="ECO:0000313" key="17">
    <source>
        <dbReference type="Proteomes" id="UP000218899"/>
    </source>
</evidence>
<dbReference type="PRINTS" id="PR00344">
    <property type="entry name" value="BCTRLSENSOR"/>
</dbReference>
<feature type="domain" description="Histidine kinase" evidence="15">
    <location>
        <begin position="142"/>
        <end position="354"/>
    </location>
</feature>
<evidence type="ECO:0000256" key="1">
    <source>
        <dbReference type="ARBA" id="ARBA00000085"/>
    </source>
</evidence>
<dbReference type="SMART" id="SM00388">
    <property type="entry name" value="HisKA"/>
    <property type="match status" value="1"/>
</dbReference>
<gene>
    <name evidence="16" type="ORF">SVA_3622</name>
</gene>
<organism evidence="16 17">
    <name type="scientific">Sulfurifustis variabilis</name>
    <dbReference type="NCBI Taxonomy" id="1675686"/>
    <lineage>
        <taxon>Bacteria</taxon>
        <taxon>Pseudomonadati</taxon>
        <taxon>Pseudomonadota</taxon>
        <taxon>Gammaproteobacteria</taxon>
        <taxon>Acidiferrobacterales</taxon>
        <taxon>Acidiferrobacteraceae</taxon>
        <taxon>Sulfurifustis</taxon>
    </lineage>
</organism>
<sequence length="357" mass="39173">MTTVEPPQRILDNLTTAVLAVDRGLRLTAINPAGEALLEASAKKVLGHRLSELLAPQQPLLAALDEVRASRQPLTARGVILELPGNRSLTLDCTVTPLPDSGKGEGPPALLIELNQVDRILRLTREESLLDRQAANRVVMRGLAHEIKNPLGGLRGAAQLLERELASAELKEYTRVIIHEADRLRNLVDRMMGPHQPPRKRHINVHEVLEHVRLLVLAEVPAGLTIERDYDPSLPEVHADSEQLIQAVLNVVRNSVEALEGKGTIRLRTRVERGFTIGGHRHRLVLRAEIEDDGPGVPPDLLEHIFYPMVTGRAHGSGLGLSIAQDIVTKHGGLIECASRPGRTVFMLYLPLENGHG</sequence>
<dbReference type="InterPro" id="IPR003594">
    <property type="entry name" value="HATPase_dom"/>
</dbReference>
<keyword evidence="4" id="KW-0808">Transferase</keyword>
<dbReference type="SMART" id="SM00091">
    <property type="entry name" value="PAS"/>
    <property type="match status" value="1"/>
</dbReference>
<evidence type="ECO:0000256" key="12">
    <source>
        <dbReference type="ARBA" id="ARBA00039567"/>
    </source>
</evidence>
<evidence type="ECO:0000256" key="13">
    <source>
        <dbReference type="ARBA" id="ARBA00042313"/>
    </source>
</evidence>
<dbReference type="InterPro" id="IPR036890">
    <property type="entry name" value="HATPase_C_sf"/>
</dbReference>
<comment type="function">
    <text evidence="11">Member of the two-component regulatory system NtrB/NtrC, which controls expression of the nitrogen-regulated (ntr) genes in response to nitrogen limitation. Under conditions of nitrogen limitation, NtrB autophosphorylates and transfers the phosphoryl group to NtrC. In the presence of nitrogen, acts as a phosphatase that dephosphorylates and inactivates NtrC.</text>
</comment>
<dbReference type="EMBL" id="AP014936">
    <property type="protein sequence ID" value="BAU50158.1"/>
    <property type="molecule type" value="Genomic_DNA"/>
</dbReference>
<dbReference type="AlphaFoldDB" id="A0A1C7AFM4"/>
<dbReference type="SMART" id="SM00387">
    <property type="entry name" value="HATPase_c"/>
    <property type="match status" value="1"/>
</dbReference>